<dbReference type="InterPro" id="IPR050222">
    <property type="entry name" value="MATE_MdtK"/>
</dbReference>
<evidence type="ECO:0000256" key="6">
    <source>
        <dbReference type="ARBA" id="ARBA00022475"/>
    </source>
</evidence>
<dbReference type="GO" id="GO:0015297">
    <property type="term" value="F:antiporter activity"/>
    <property type="evidence" value="ECO:0007669"/>
    <property type="project" value="UniProtKB-KW"/>
</dbReference>
<dbReference type="RefSeq" id="WP_199568264.1">
    <property type="nucleotide sequence ID" value="NZ_JAENBP010000010.1"/>
</dbReference>
<dbReference type="GO" id="GO:0006811">
    <property type="term" value="P:monoatomic ion transport"/>
    <property type="evidence" value="ECO:0007669"/>
    <property type="project" value="UniProtKB-KW"/>
</dbReference>
<evidence type="ECO:0000256" key="7">
    <source>
        <dbReference type="ARBA" id="ARBA00022692"/>
    </source>
</evidence>
<evidence type="ECO:0000313" key="13">
    <source>
        <dbReference type="EMBL" id="MBJ8350353.1"/>
    </source>
</evidence>
<evidence type="ECO:0000256" key="10">
    <source>
        <dbReference type="ARBA" id="ARBA00023136"/>
    </source>
</evidence>
<evidence type="ECO:0000256" key="12">
    <source>
        <dbReference type="SAM" id="Phobius"/>
    </source>
</evidence>
<keyword evidence="9" id="KW-0406">Ion transport</keyword>
<organism evidence="13 14">
    <name type="scientific">Streptococcus zalophi</name>
    <dbReference type="NCBI Taxonomy" id="640031"/>
    <lineage>
        <taxon>Bacteria</taxon>
        <taxon>Bacillati</taxon>
        <taxon>Bacillota</taxon>
        <taxon>Bacilli</taxon>
        <taxon>Lactobacillales</taxon>
        <taxon>Streptococcaceae</taxon>
        <taxon>Streptococcus</taxon>
    </lineage>
</organism>
<dbReference type="EMBL" id="JAENBP010000010">
    <property type="protein sequence ID" value="MBJ8350353.1"/>
    <property type="molecule type" value="Genomic_DNA"/>
</dbReference>
<evidence type="ECO:0000256" key="2">
    <source>
        <dbReference type="ARBA" id="ARBA00004651"/>
    </source>
</evidence>
<feature type="transmembrane region" description="Helical" evidence="12">
    <location>
        <begin position="20"/>
        <end position="43"/>
    </location>
</feature>
<keyword evidence="7 12" id="KW-0812">Transmembrane</keyword>
<feature type="transmembrane region" description="Helical" evidence="12">
    <location>
        <begin position="399"/>
        <end position="419"/>
    </location>
</feature>
<sequence length="426" mass="46335">MQHTKKILSIAVPAMMENILQMTMGFVDSYLIAQIGLIAVSGVSVANNIISIYQAIFIALGSSVASLVARSLGEKNHSETQLLMRDTIVLTGLLSLVLAFFSIFWGSWVLSSLGTALAVSQAGATYLAIVGGGSLFMGLMIIFSSVLRADNRPKVSLYVTLFVNFLNVIFSVIAIFVFHLGIVGVAGATVLARFIGSLVLWYQLGTLKQDFQFKWHKNRTLLSLALPATAERLMMRLGDVVIIAIIVQLGTKAVAGNAIGETLTQFNYMPGVAVATATIILVADYLGQGNPKTIDRIVKESYLLSTLVMLCLSVLVFLFGRQLSLLFTSDQVAISASLIVIFYSLIGSPATSATLIMTAVWQGLGHSRIPFYATSIGMWVIRIGFAYLLSIVLKMGLSGVWLATVLDNFFRGLFLWIVYRKYVKQK</sequence>
<feature type="transmembrane region" description="Helical" evidence="12">
    <location>
        <begin position="302"/>
        <end position="320"/>
    </location>
</feature>
<comment type="caution">
    <text evidence="13">The sequence shown here is derived from an EMBL/GenBank/DDBJ whole genome shotgun (WGS) entry which is preliminary data.</text>
</comment>
<evidence type="ECO:0000256" key="8">
    <source>
        <dbReference type="ARBA" id="ARBA00022989"/>
    </source>
</evidence>
<evidence type="ECO:0000256" key="5">
    <source>
        <dbReference type="ARBA" id="ARBA00022449"/>
    </source>
</evidence>
<gene>
    <name evidence="13" type="ORF">JHK64_06925</name>
</gene>
<dbReference type="NCBIfam" id="TIGR00797">
    <property type="entry name" value="matE"/>
    <property type="match status" value="1"/>
</dbReference>
<dbReference type="CDD" id="cd13137">
    <property type="entry name" value="MATE_NorM_like"/>
    <property type="match status" value="1"/>
</dbReference>
<feature type="transmembrane region" description="Helical" evidence="12">
    <location>
        <begin position="182"/>
        <end position="204"/>
    </location>
</feature>
<dbReference type="PANTHER" id="PTHR43298:SF4">
    <property type="entry name" value="DRUG_SODIUM ANTIPORTER"/>
    <property type="match status" value="1"/>
</dbReference>
<feature type="transmembrane region" description="Helical" evidence="12">
    <location>
        <begin position="123"/>
        <end position="143"/>
    </location>
</feature>
<feature type="transmembrane region" description="Helical" evidence="12">
    <location>
        <begin position="88"/>
        <end position="111"/>
    </location>
</feature>
<dbReference type="GO" id="GO:0005886">
    <property type="term" value="C:plasma membrane"/>
    <property type="evidence" value="ECO:0007669"/>
    <property type="project" value="UniProtKB-SubCell"/>
</dbReference>
<dbReference type="PIRSF" id="PIRSF006603">
    <property type="entry name" value="DinF"/>
    <property type="match status" value="1"/>
</dbReference>
<keyword evidence="14" id="KW-1185">Reference proteome</keyword>
<evidence type="ECO:0000256" key="9">
    <source>
        <dbReference type="ARBA" id="ARBA00023065"/>
    </source>
</evidence>
<dbReference type="PANTHER" id="PTHR43298">
    <property type="entry name" value="MULTIDRUG RESISTANCE PROTEIN NORM-RELATED"/>
    <property type="match status" value="1"/>
</dbReference>
<protein>
    <recommendedName>
        <fullName evidence="3">Probable multidrug resistance protein NorM</fullName>
    </recommendedName>
    <alternativeName>
        <fullName evidence="11">Multidrug-efflux transporter</fullName>
    </alternativeName>
</protein>
<keyword evidence="6" id="KW-1003">Cell membrane</keyword>
<evidence type="ECO:0000256" key="3">
    <source>
        <dbReference type="ARBA" id="ARBA00020268"/>
    </source>
</evidence>
<feature type="transmembrane region" description="Helical" evidence="12">
    <location>
        <begin position="155"/>
        <end position="176"/>
    </location>
</feature>
<comment type="function">
    <text evidence="1">Multidrug efflux pump.</text>
</comment>
<accession>A0A934PBX3</accession>
<dbReference type="Pfam" id="PF01554">
    <property type="entry name" value="MatE"/>
    <property type="match status" value="2"/>
</dbReference>
<feature type="transmembrane region" description="Helical" evidence="12">
    <location>
        <begin position="332"/>
        <end position="357"/>
    </location>
</feature>
<proteinExistence type="predicted"/>
<dbReference type="InterPro" id="IPR048279">
    <property type="entry name" value="MdtK-like"/>
</dbReference>
<evidence type="ECO:0000256" key="11">
    <source>
        <dbReference type="ARBA" id="ARBA00031636"/>
    </source>
</evidence>
<dbReference type="InterPro" id="IPR002528">
    <property type="entry name" value="MATE_fam"/>
</dbReference>
<evidence type="ECO:0000313" key="14">
    <source>
        <dbReference type="Proteomes" id="UP000644875"/>
    </source>
</evidence>
<evidence type="ECO:0000256" key="4">
    <source>
        <dbReference type="ARBA" id="ARBA00022448"/>
    </source>
</evidence>
<reference evidence="13 14" key="1">
    <citation type="journal article" date="2021" name="Int. J. Syst. Evol. Microbiol.">
        <title>Streptococcus vicugnae sp. nov., isolated from faeces of alpacas (Vicugna pacos) and cattle (Bos taurus), Streptococcus zalophi sp. nov., and Streptococcus pacificus sp. nov., isolated from respiratory tract of California sea lions (Zalophus californianus).</title>
        <authorList>
            <person name="Volokhov D.V."/>
            <person name="Zagorodnyaya T.A."/>
            <person name="Shen Z."/>
            <person name="Blom J."/>
            <person name="Furtak V.A."/>
            <person name="Eisenberg T."/>
            <person name="Fan P."/>
            <person name="Jeong K.C."/>
            <person name="Gao Y."/>
            <person name="Zhang S."/>
            <person name="Amselle M."/>
        </authorList>
    </citation>
    <scope>NUCLEOTIDE SEQUENCE [LARGE SCALE GENOMIC DNA]</scope>
    <source>
        <strain evidence="14">CSL7508-lung</strain>
    </source>
</reference>
<feature type="transmembrane region" description="Helical" evidence="12">
    <location>
        <begin position="369"/>
        <end position="393"/>
    </location>
</feature>
<keyword evidence="10 12" id="KW-0472">Membrane</keyword>
<comment type="subcellular location">
    <subcellularLocation>
        <location evidence="2">Cell membrane</location>
        <topology evidence="2">Multi-pass membrane protein</topology>
    </subcellularLocation>
</comment>
<feature type="transmembrane region" description="Helical" evidence="12">
    <location>
        <begin position="240"/>
        <end position="260"/>
    </location>
</feature>
<feature type="transmembrane region" description="Helical" evidence="12">
    <location>
        <begin position="266"/>
        <end position="286"/>
    </location>
</feature>
<dbReference type="Proteomes" id="UP000644875">
    <property type="component" value="Unassembled WGS sequence"/>
</dbReference>
<dbReference type="AlphaFoldDB" id="A0A934PBX3"/>
<keyword evidence="5" id="KW-0050">Antiport</keyword>
<dbReference type="GO" id="GO:0042910">
    <property type="term" value="F:xenobiotic transmembrane transporter activity"/>
    <property type="evidence" value="ECO:0007669"/>
    <property type="project" value="InterPro"/>
</dbReference>
<name>A0A934PBX3_9STRE</name>
<evidence type="ECO:0000256" key="1">
    <source>
        <dbReference type="ARBA" id="ARBA00003408"/>
    </source>
</evidence>
<keyword evidence="4" id="KW-0813">Transport</keyword>
<keyword evidence="8 12" id="KW-1133">Transmembrane helix</keyword>
<feature type="transmembrane region" description="Helical" evidence="12">
    <location>
        <begin position="49"/>
        <end position="68"/>
    </location>
</feature>